<dbReference type="PANTHER" id="PTHR36681">
    <property type="entry name" value="NUCLEAR GTPASE, GERMINAL CENTER-ASSOCIATED, TANDEM DUPLICATE 3"/>
    <property type="match status" value="1"/>
</dbReference>
<feature type="domain" description="Dynamin N-terminal" evidence="2">
    <location>
        <begin position="37"/>
        <end position="107"/>
    </location>
</feature>
<dbReference type="InterPro" id="IPR045063">
    <property type="entry name" value="Dynamin_N"/>
</dbReference>
<gene>
    <name evidence="3" type="ORF">LEL_01645</name>
</gene>
<dbReference type="EMBL" id="AZHF01000001">
    <property type="protein sequence ID" value="OAA82100.1"/>
    <property type="molecule type" value="Genomic_DNA"/>
</dbReference>
<name>A0A168KSV8_CORDF</name>
<dbReference type="Proteomes" id="UP000076881">
    <property type="component" value="Unassembled WGS sequence"/>
</dbReference>
<dbReference type="CDD" id="cd00882">
    <property type="entry name" value="Ras_like_GTPase"/>
    <property type="match status" value="1"/>
</dbReference>
<accession>A0A168KSV8</accession>
<dbReference type="OrthoDB" id="4869437at2759"/>
<dbReference type="AlphaFoldDB" id="A0A168KSV8"/>
<evidence type="ECO:0000259" key="2">
    <source>
        <dbReference type="Pfam" id="PF00350"/>
    </source>
</evidence>
<feature type="coiled-coil region" evidence="1">
    <location>
        <begin position="131"/>
        <end position="165"/>
    </location>
</feature>
<dbReference type="InterPro" id="IPR027417">
    <property type="entry name" value="P-loop_NTPase"/>
</dbReference>
<evidence type="ECO:0000256" key="1">
    <source>
        <dbReference type="SAM" id="Coils"/>
    </source>
</evidence>
<comment type="caution">
    <text evidence="3">The sequence shown here is derived from an EMBL/GenBank/DDBJ whole genome shotgun (WGS) entry which is preliminary data.</text>
</comment>
<keyword evidence="1" id="KW-0175">Coiled coil</keyword>
<dbReference type="STRING" id="1081108.A0A168KSV8"/>
<proteinExistence type="predicted"/>
<evidence type="ECO:0000313" key="3">
    <source>
        <dbReference type="EMBL" id="OAA82100.1"/>
    </source>
</evidence>
<dbReference type="PANTHER" id="PTHR36681:SF3">
    <property type="entry name" value="NUCLEAR GTPASE, GERMINAL CENTER-ASSOCIATED, TANDEM DUPLICATE 3"/>
    <property type="match status" value="1"/>
</dbReference>
<organism evidence="3 4">
    <name type="scientific">Akanthomyces lecanii RCEF 1005</name>
    <dbReference type="NCBI Taxonomy" id="1081108"/>
    <lineage>
        <taxon>Eukaryota</taxon>
        <taxon>Fungi</taxon>
        <taxon>Dikarya</taxon>
        <taxon>Ascomycota</taxon>
        <taxon>Pezizomycotina</taxon>
        <taxon>Sordariomycetes</taxon>
        <taxon>Hypocreomycetidae</taxon>
        <taxon>Hypocreales</taxon>
        <taxon>Cordycipitaceae</taxon>
        <taxon>Akanthomyces</taxon>
        <taxon>Cordyceps confragosa</taxon>
    </lineage>
</organism>
<dbReference type="Gene3D" id="3.40.50.300">
    <property type="entry name" value="P-loop containing nucleotide triphosphate hydrolases"/>
    <property type="match status" value="1"/>
</dbReference>
<reference evidence="3 4" key="1">
    <citation type="journal article" date="2016" name="Genome Biol. Evol.">
        <title>Divergent and convergent evolution of fungal pathogenicity.</title>
        <authorList>
            <person name="Shang Y."/>
            <person name="Xiao G."/>
            <person name="Zheng P."/>
            <person name="Cen K."/>
            <person name="Zhan S."/>
            <person name="Wang C."/>
        </authorList>
    </citation>
    <scope>NUCLEOTIDE SEQUENCE [LARGE SCALE GENOMIC DNA]</scope>
    <source>
        <strain evidence="3 4">RCEF 1005</strain>
    </source>
</reference>
<sequence length="190" mass="22049">MSQETCADELRVLSSFVADSDDRSAWPFIRRIKVSLNAHILSKGLVLVDLPGLRDLNAARRNITERYLRECDDIFAVCGIGRVTTDQSVQDVLRMPRHRSDTNIGVVCTKSDDVVNDEALHDWQGERGQRVRSMQSGIETDDQELQDLKEEYDEYIDDLDYLTSEETTRFHKIVSKRRQVKERLETKKFR</sequence>
<protein>
    <submittedName>
        <fullName evidence="3">Dynamin, GTPase domain protein</fullName>
    </submittedName>
</protein>
<dbReference type="Pfam" id="PF00350">
    <property type="entry name" value="Dynamin_N"/>
    <property type="match status" value="1"/>
</dbReference>
<dbReference type="SUPFAM" id="SSF52540">
    <property type="entry name" value="P-loop containing nucleoside triphosphate hydrolases"/>
    <property type="match status" value="1"/>
</dbReference>
<evidence type="ECO:0000313" key="4">
    <source>
        <dbReference type="Proteomes" id="UP000076881"/>
    </source>
</evidence>
<keyword evidence="4" id="KW-1185">Reference proteome</keyword>